<evidence type="ECO:0000256" key="1">
    <source>
        <dbReference type="ARBA" id="ARBA00006484"/>
    </source>
</evidence>
<keyword evidence="6" id="KW-1185">Reference proteome</keyword>
<dbReference type="GO" id="GO:0032787">
    <property type="term" value="P:monocarboxylic acid metabolic process"/>
    <property type="evidence" value="ECO:0007669"/>
    <property type="project" value="UniProtKB-ARBA"/>
</dbReference>
<dbReference type="EMBL" id="CASHTH010000516">
    <property type="protein sequence ID" value="CAI8003335.1"/>
    <property type="molecule type" value="Genomic_DNA"/>
</dbReference>
<protein>
    <recommendedName>
        <fullName evidence="2">3-oxoacyl-[acyl-carrier-protein] reductase</fullName>
        <ecNumber evidence="2">1.1.1.100</ecNumber>
    </recommendedName>
</protein>
<accession>A0AA35R3X1</accession>
<dbReference type="InterPro" id="IPR020904">
    <property type="entry name" value="Sc_DH/Rdtase_CS"/>
</dbReference>
<proteinExistence type="inferred from homology"/>
<evidence type="ECO:0000313" key="6">
    <source>
        <dbReference type="Proteomes" id="UP001174909"/>
    </source>
</evidence>
<dbReference type="Proteomes" id="UP001174909">
    <property type="component" value="Unassembled WGS sequence"/>
</dbReference>
<keyword evidence="3" id="KW-0560">Oxidoreductase</keyword>
<name>A0AA35R3X1_GEOBA</name>
<evidence type="ECO:0000256" key="4">
    <source>
        <dbReference type="ARBA" id="ARBA00048508"/>
    </source>
</evidence>
<gene>
    <name evidence="5" type="ORF">GBAR_LOCUS3622</name>
</gene>
<dbReference type="PRINTS" id="PR00080">
    <property type="entry name" value="SDRFAMILY"/>
</dbReference>
<dbReference type="FunFam" id="3.40.50.720:FF:000173">
    <property type="entry name" value="3-oxoacyl-[acyl-carrier protein] reductase"/>
    <property type="match status" value="1"/>
</dbReference>
<dbReference type="Pfam" id="PF13561">
    <property type="entry name" value="adh_short_C2"/>
    <property type="match status" value="1"/>
</dbReference>
<dbReference type="PANTHER" id="PTHR42879">
    <property type="entry name" value="3-OXOACYL-(ACYL-CARRIER-PROTEIN) REDUCTASE"/>
    <property type="match status" value="1"/>
</dbReference>
<dbReference type="Gene3D" id="3.40.50.720">
    <property type="entry name" value="NAD(P)-binding Rossmann-like Domain"/>
    <property type="match status" value="1"/>
</dbReference>
<dbReference type="EC" id="1.1.1.100" evidence="2"/>
<dbReference type="SUPFAM" id="SSF51735">
    <property type="entry name" value="NAD(P)-binding Rossmann-fold domains"/>
    <property type="match status" value="1"/>
</dbReference>
<dbReference type="InterPro" id="IPR002347">
    <property type="entry name" value="SDR_fam"/>
</dbReference>
<dbReference type="PRINTS" id="PR00081">
    <property type="entry name" value="GDHRDH"/>
</dbReference>
<dbReference type="InterPro" id="IPR050259">
    <property type="entry name" value="SDR"/>
</dbReference>
<dbReference type="GO" id="GO:0004316">
    <property type="term" value="F:3-oxoacyl-[acyl-carrier-protein] reductase (NADPH) activity"/>
    <property type="evidence" value="ECO:0007669"/>
    <property type="project" value="UniProtKB-EC"/>
</dbReference>
<evidence type="ECO:0000256" key="2">
    <source>
        <dbReference type="ARBA" id="ARBA00012948"/>
    </source>
</evidence>
<reference evidence="5" key="1">
    <citation type="submission" date="2023-03" db="EMBL/GenBank/DDBJ databases">
        <authorList>
            <person name="Steffen K."/>
            <person name="Cardenas P."/>
        </authorList>
    </citation>
    <scope>NUCLEOTIDE SEQUENCE</scope>
</reference>
<sequence length="191" mass="20464">MVVDVGCPVTVERACETILKEHGTVDTLVNNAGILSNNKVEETAVDEWHRLMAVNLDGAFYLTRALLPGMRKQRWGRVVNVCSLAMKTGGLTAGTAYTASKGGLGALTFSLAREVAADGITVNGVAPAYVRTPMVTEQLTSVQREALLRQIPVGRFCEPEEVARLIAFLVSPHAGFITGEIIDINGGLHMD</sequence>
<evidence type="ECO:0000256" key="3">
    <source>
        <dbReference type="ARBA" id="ARBA00023002"/>
    </source>
</evidence>
<dbReference type="InterPro" id="IPR036291">
    <property type="entry name" value="NAD(P)-bd_dom_sf"/>
</dbReference>
<comment type="caution">
    <text evidence="5">The sequence shown here is derived from an EMBL/GenBank/DDBJ whole genome shotgun (WGS) entry which is preliminary data.</text>
</comment>
<comment type="catalytic activity">
    <reaction evidence="4">
        <text>a (3R)-hydroxyacyl-[ACP] + NADP(+) = a 3-oxoacyl-[ACP] + NADPH + H(+)</text>
        <dbReference type="Rhea" id="RHEA:17397"/>
        <dbReference type="Rhea" id="RHEA-COMP:9916"/>
        <dbReference type="Rhea" id="RHEA-COMP:9945"/>
        <dbReference type="ChEBI" id="CHEBI:15378"/>
        <dbReference type="ChEBI" id="CHEBI:57783"/>
        <dbReference type="ChEBI" id="CHEBI:58349"/>
        <dbReference type="ChEBI" id="CHEBI:78776"/>
        <dbReference type="ChEBI" id="CHEBI:78827"/>
        <dbReference type="EC" id="1.1.1.100"/>
    </reaction>
</comment>
<organism evidence="5 6">
    <name type="scientific">Geodia barretti</name>
    <name type="common">Barrett's horny sponge</name>
    <dbReference type="NCBI Taxonomy" id="519541"/>
    <lineage>
        <taxon>Eukaryota</taxon>
        <taxon>Metazoa</taxon>
        <taxon>Porifera</taxon>
        <taxon>Demospongiae</taxon>
        <taxon>Heteroscleromorpha</taxon>
        <taxon>Tetractinellida</taxon>
        <taxon>Astrophorina</taxon>
        <taxon>Geodiidae</taxon>
        <taxon>Geodia</taxon>
    </lineage>
</organism>
<dbReference type="PANTHER" id="PTHR42879:SF2">
    <property type="entry name" value="3-OXOACYL-[ACYL-CARRIER-PROTEIN] REDUCTASE FABG"/>
    <property type="match status" value="1"/>
</dbReference>
<evidence type="ECO:0000313" key="5">
    <source>
        <dbReference type="EMBL" id="CAI8003335.1"/>
    </source>
</evidence>
<dbReference type="PROSITE" id="PS00061">
    <property type="entry name" value="ADH_SHORT"/>
    <property type="match status" value="1"/>
</dbReference>
<dbReference type="AlphaFoldDB" id="A0AA35R3X1"/>
<comment type="similarity">
    <text evidence="1">Belongs to the short-chain dehydrogenases/reductases (SDR) family.</text>
</comment>